<protein>
    <submittedName>
        <fullName evidence="1">Uncharacterized protein</fullName>
    </submittedName>
</protein>
<name>A0A4Y7SA80_COPMI</name>
<dbReference type="EMBL" id="QPFP01000285">
    <property type="protein sequence ID" value="TEB18151.1"/>
    <property type="molecule type" value="Genomic_DNA"/>
</dbReference>
<evidence type="ECO:0000313" key="1">
    <source>
        <dbReference type="EMBL" id="TEB18151.1"/>
    </source>
</evidence>
<comment type="caution">
    <text evidence="1">The sequence shown here is derived from an EMBL/GenBank/DDBJ whole genome shotgun (WGS) entry which is preliminary data.</text>
</comment>
<accession>A0A4Y7SA80</accession>
<sequence length="165" mass="18487">MALGGPSKAWVIMGYGLSRSAAAEDWGFGGPTGLWVMADYGFSQGSLWSLSIFNRTVLTSLAYPGRWVYEGDLPVVQMEHCLNREFEFGGVSRSLWRSSHYTIVHAAGLYDSKDSVELSYPHIFQPSPLSSQRVYNPFGCRRIGWWPSPRRSTGHTIIATHQGRR</sequence>
<gene>
    <name evidence="1" type="ORF">FA13DRAFT_678066</name>
</gene>
<proteinExistence type="predicted"/>
<dbReference type="Proteomes" id="UP000298030">
    <property type="component" value="Unassembled WGS sequence"/>
</dbReference>
<reference evidence="1 2" key="1">
    <citation type="journal article" date="2019" name="Nat. Ecol. Evol.">
        <title>Megaphylogeny resolves global patterns of mushroom evolution.</title>
        <authorList>
            <person name="Varga T."/>
            <person name="Krizsan K."/>
            <person name="Foldi C."/>
            <person name="Dima B."/>
            <person name="Sanchez-Garcia M."/>
            <person name="Sanchez-Ramirez S."/>
            <person name="Szollosi G.J."/>
            <person name="Szarkandi J.G."/>
            <person name="Papp V."/>
            <person name="Albert L."/>
            <person name="Andreopoulos W."/>
            <person name="Angelini C."/>
            <person name="Antonin V."/>
            <person name="Barry K.W."/>
            <person name="Bougher N.L."/>
            <person name="Buchanan P."/>
            <person name="Buyck B."/>
            <person name="Bense V."/>
            <person name="Catcheside P."/>
            <person name="Chovatia M."/>
            <person name="Cooper J."/>
            <person name="Damon W."/>
            <person name="Desjardin D."/>
            <person name="Finy P."/>
            <person name="Geml J."/>
            <person name="Haridas S."/>
            <person name="Hughes K."/>
            <person name="Justo A."/>
            <person name="Karasinski D."/>
            <person name="Kautmanova I."/>
            <person name="Kiss B."/>
            <person name="Kocsube S."/>
            <person name="Kotiranta H."/>
            <person name="LaButti K.M."/>
            <person name="Lechner B.E."/>
            <person name="Liimatainen K."/>
            <person name="Lipzen A."/>
            <person name="Lukacs Z."/>
            <person name="Mihaltcheva S."/>
            <person name="Morgado L.N."/>
            <person name="Niskanen T."/>
            <person name="Noordeloos M.E."/>
            <person name="Ohm R.A."/>
            <person name="Ortiz-Santana B."/>
            <person name="Ovrebo C."/>
            <person name="Racz N."/>
            <person name="Riley R."/>
            <person name="Savchenko A."/>
            <person name="Shiryaev A."/>
            <person name="Soop K."/>
            <person name="Spirin V."/>
            <person name="Szebenyi C."/>
            <person name="Tomsovsky M."/>
            <person name="Tulloss R.E."/>
            <person name="Uehling J."/>
            <person name="Grigoriev I.V."/>
            <person name="Vagvolgyi C."/>
            <person name="Papp T."/>
            <person name="Martin F.M."/>
            <person name="Miettinen O."/>
            <person name="Hibbett D.S."/>
            <person name="Nagy L.G."/>
        </authorList>
    </citation>
    <scope>NUCLEOTIDE SEQUENCE [LARGE SCALE GENOMIC DNA]</scope>
    <source>
        <strain evidence="1 2">FP101781</strain>
    </source>
</reference>
<keyword evidence="2" id="KW-1185">Reference proteome</keyword>
<organism evidence="1 2">
    <name type="scientific">Coprinellus micaceus</name>
    <name type="common">Glistening ink-cap mushroom</name>
    <name type="synonym">Coprinus micaceus</name>
    <dbReference type="NCBI Taxonomy" id="71717"/>
    <lineage>
        <taxon>Eukaryota</taxon>
        <taxon>Fungi</taxon>
        <taxon>Dikarya</taxon>
        <taxon>Basidiomycota</taxon>
        <taxon>Agaricomycotina</taxon>
        <taxon>Agaricomycetes</taxon>
        <taxon>Agaricomycetidae</taxon>
        <taxon>Agaricales</taxon>
        <taxon>Agaricineae</taxon>
        <taxon>Psathyrellaceae</taxon>
        <taxon>Coprinellus</taxon>
    </lineage>
</organism>
<evidence type="ECO:0000313" key="2">
    <source>
        <dbReference type="Proteomes" id="UP000298030"/>
    </source>
</evidence>
<dbReference type="AlphaFoldDB" id="A0A4Y7SA80"/>